<evidence type="ECO:0008006" key="3">
    <source>
        <dbReference type="Google" id="ProtNLM"/>
    </source>
</evidence>
<dbReference type="RefSeq" id="WP_126409298.1">
    <property type="nucleotide sequence ID" value="NZ_CP040007.1"/>
</dbReference>
<sequence>MGIVFDFRRCVAAAVVVVLGLSGCGVSSDGVSPSPSVSWEERDTPDIVTIAVPDGWEVLTPGEIPGTANFMLVSDREPRGQEGISIGNFSPKIVGMHGPDVDVKYRRDEGVEHGTAQENLVGRGIPLEPRLIAGVKAWGYAATATFGEENTYPIQRWFLWREDGVWLISVAGFANTSVIPAELIGALDTISFIRPSGTPAAPYTVTTASPSPGPSPSVTES</sequence>
<dbReference type="GeneID" id="64405717"/>
<name>A0AB37HY14_9ACTN</name>
<evidence type="ECO:0000313" key="1">
    <source>
        <dbReference type="EMBL" id="QUC10966.1"/>
    </source>
</evidence>
<dbReference type="AlphaFoldDB" id="A0AB37HY14"/>
<reference evidence="1" key="1">
    <citation type="submission" date="2021-03" db="EMBL/GenBank/DDBJ databases">
        <title>Human Oral Microbial Genomes.</title>
        <authorList>
            <person name="Johnston C.D."/>
            <person name="Chen T."/>
            <person name="Dewhirst F.E."/>
        </authorList>
    </citation>
    <scope>NUCLEOTIDE SEQUENCE</scope>
    <source>
        <strain evidence="1">F0714</strain>
    </source>
</reference>
<proteinExistence type="predicted"/>
<gene>
    <name evidence="1" type="ORF">J5A53_14605</name>
</gene>
<dbReference type="EMBL" id="CP072385">
    <property type="protein sequence ID" value="QUC10966.1"/>
    <property type="molecule type" value="Genomic_DNA"/>
</dbReference>
<organism evidence="1 2">
    <name type="scientific">Arachnia propionica</name>
    <dbReference type="NCBI Taxonomy" id="1750"/>
    <lineage>
        <taxon>Bacteria</taxon>
        <taxon>Bacillati</taxon>
        <taxon>Actinomycetota</taxon>
        <taxon>Actinomycetes</taxon>
        <taxon>Propionibacteriales</taxon>
        <taxon>Propionibacteriaceae</taxon>
        <taxon>Arachnia</taxon>
    </lineage>
</organism>
<dbReference type="Proteomes" id="UP000677180">
    <property type="component" value="Chromosome"/>
</dbReference>
<protein>
    <recommendedName>
        <fullName evidence="3">DUF1795 domain-containing protein</fullName>
    </recommendedName>
</protein>
<evidence type="ECO:0000313" key="2">
    <source>
        <dbReference type="Proteomes" id="UP000677180"/>
    </source>
</evidence>
<accession>A0AB37HY14</accession>